<dbReference type="SUPFAM" id="SSF53756">
    <property type="entry name" value="UDP-Glycosyltransferase/glycogen phosphorylase"/>
    <property type="match status" value="1"/>
</dbReference>
<evidence type="ECO:0000313" key="2">
    <source>
        <dbReference type="Proteomes" id="UP000323884"/>
    </source>
</evidence>
<sequence>MKIIFHENQLCYRGTSNALFDYAYHNEEMLGNESMILYPKNSPNNAEEAIGRFKKRFNVVGYSDIKERDALIKKSNADLFYAIKSGEKETDTPQDLIKTAIHAVFKYNDPYGDIYAYVSEWLAKTMSDGKLPFVPHIVDLPEVSGDLRAELNIPKDAVVFARYGGTETFDIDFVMDAVKKTALKNKNIYFVFMGTDAFVKRNFFRSYKNIIFLPPTTDVERKVKFINTSDAFLHARTQGESFGMAVGEFSIKNKPVITWSGSDEKSHLEILGDKAILYSDKKDILQILNNFKPDLNKNWDCYSELFNPQVIMEKFENVFIK</sequence>
<comment type="caution">
    <text evidence="1">The sequence shown here is derived from an EMBL/GenBank/DDBJ whole genome shotgun (WGS) entry which is preliminary data.</text>
</comment>
<protein>
    <submittedName>
        <fullName evidence="1">Glycosyltransferase family 4 protein</fullName>
    </submittedName>
</protein>
<dbReference type="Gene3D" id="3.40.50.2000">
    <property type="entry name" value="Glycogen Phosphorylase B"/>
    <property type="match status" value="1"/>
</dbReference>
<keyword evidence="2" id="KW-1185">Reference proteome</keyword>
<evidence type="ECO:0000313" key="1">
    <source>
        <dbReference type="EMBL" id="TZG00273.1"/>
    </source>
</evidence>
<name>A0A5D9A143_9FLAO</name>
<keyword evidence="1" id="KW-0808">Transferase</keyword>
<keyword evidence="1" id="KW-0614">Plasmid</keyword>
<dbReference type="EMBL" id="VTRU01000001">
    <property type="protein sequence ID" value="TZG00273.1"/>
    <property type="molecule type" value="Genomic_DNA"/>
</dbReference>
<dbReference type="GO" id="GO:0016740">
    <property type="term" value="F:transferase activity"/>
    <property type="evidence" value="ECO:0007669"/>
    <property type="project" value="UniProtKB-KW"/>
</dbReference>
<dbReference type="RefSeq" id="WP_149387278.1">
    <property type="nucleotide sequence ID" value="NZ_VTRU01000001.1"/>
</dbReference>
<accession>A0A5D9A143</accession>
<gene>
    <name evidence="1" type="ORF">FW781_10235</name>
</gene>
<reference evidence="1 2" key="1">
    <citation type="submission" date="2019-08" db="EMBL/GenBank/DDBJ databases">
        <title>Draft genome sequence of Chryseobacterium sp. Gsoil 183.</title>
        <authorList>
            <person name="Im W.-T."/>
        </authorList>
    </citation>
    <scope>NUCLEOTIDE SEQUENCE [LARGE SCALE GENOMIC DNA]</scope>
    <source>
        <strain evidence="1 2">Gsoil 183</strain>
        <plasmid evidence="1">unnamed1</plasmid>
    </source>
</reference>
<dbReference type="OrthoDB" id="1224817at2"/>
<dbReference type="Proteomes" id="UP000323884">
    <property type="component" value="Unassembled WGS sequence"/>
</dbReference>
<dbReference type="AlphaFoldDB" id="A0A5D9A143"/>
<geneLocation type="plasmid" evidence="1">
    <name>unnamed1</name>
</geneLocation>
<organism evidence="1 2">
    <name type="scientific">Chryseobacterium panacisoli</name>
    <dbReference type="NCBI Taxonomy" id="1807141"/>
    <lineage>
        <taxon>Bacteria</taxon>
        <taxon>Pseudomonadati</taxon>
        <taxon>Bacteroidota</taxon>
        <taxon>Flavobacteriia</taxon>
        <taxon>Flavobacteriales</taxon>
        <taxon>Weeksellaceae</taxon>
        <taxon>Chryseobacterium group</taxon>
        <taxon>Chryseobacterium</taxon>
    </lineage>
</organism>
<proteinExistence type="predicted"/>